<dbReference type="InterPro" id="IPR016980">
    <property type="entry name" value="S-AdoMet-dep_MeTrfase_Alr7345"/>
</dbReference>
<dbReference type="PIRSF" id="PIRSF031679">
    <property type="entry name" value="Mtase_Alr7345_prd"/>
    <property type="match status" value="1"/>
</dbReference>
<protein>
    <recommendedName>
        <fullName evidence="2">Methyltransferase</fullName>
    </recommendedName>
</protein>
<dbReference type="EMBL" id="AUZX01003904">
    <property type="protein sequence ID" value="EQD72620.1"/>
    <property type="molecule type" value="Genomic_DNA"/>
</dbReference>
<name>T1CTA6_9ZZZZ</name>
<evidence type="ECO:0000313" key="1">
    <source>
        <dbReference type="EMBL" id="EQD72620.1"/>
    </source>
</evidence>
<reference evidence="1" key="1">
    <citation type="submission" date="2013-08" db="EMBL/GenBank/DDBJ databases">
        <authorList>
            <person name="Mendez C."/>
            <person name="Richter M."/>
            <person name="Ferrer M."/>
            <person name="Sanchez J."/>
        </authorList>
    </citation>
    <scope>NUCLEOTIDE SEQUENCE</scope>
</reference>
<gene>
    <name evidence="1" type="ORF">B1A_05363</name>
</gene>
<feature type="non-terminal residue" evidence="1">
    <location>
        <position position="1"/>
    </location>
</feature>
<reference evidence="1" key="2">
    <citation type="journal article" date="2014" name="ISME J.">
        <title>Microbial stratification in low pH oxic and suboxic macroscopic growths along an acid mine drainage.</title>
        <authorList>
            <person name="Mendez-Garcia C."/>
            <person name="Mesa V."/>
            <person name="Sprenger R.R."/>
            <person name="Richter M."/>
            <person name="Diez M.S."/>
            <person name="Solano J."/>
            <person name="Bargiela R."/>
            <person name="Golyshina O.V."/>
            <person name="Manteca A."/>
            <person name="Ramos J.L."/>
            <person name="Gallego J.R."/>
            <person name="Llorente I."/>
            <person name="Martins Dos Santos V.A."/>
            <person name="Jensen O.N."/>
            <person name="Pelaez A.I."/>
            <person name="Sanchez J."/>
            <person name="Ferrer M."/>
        </authorList>
    </citation>
    <scope>NUCLEOTIDE SEQUENCE</scope>
</reference>
<dbReference type="InterPro" id="IPR029063">
    <property type="entry name" value="SAM-dependent_MTases_sf"/>
</dbReference>
<evidence type="ECO:0008006" key="2">
    <source>
        <dbReference type="Google" id="ProtNLM"/>
    </source>
</evidence>
<accession>T1CTA6</accession>
<organism evidence="1">
    <name type="scientific">mine drainage metagenome</name>
    <dbReference type="NCBI Taxonomy" id="410659"/>
    <lineage>
        <taxon>unclassified sequences</taxon>
        <taxon>metagenomes</taxon>
        <taxon>ecological metagenomes</taxon>
    </lineage>
</organism>
<comment type="caution">
    <text evidence="1">The sequence shown here is derived from an EMBL/GenBank/DDBJ whole genome shotgun (WGS) entry which is preliminary data.</text>
</comment>
<sequence length="260" mass="28765">FLLAGCATISGRHATAVDLDAILAGPRPTADRSCDRYRHPVQTLLFFGLRPTTHVMQVWPQSGYYTRIIAPLVRRHGLFYAARIAPGDSPFLRKRAAAYRTLLASQPNLYDRVRVVTFPTNGGNAVAPGSVNMVLAFGALHKWLAEGIAREALTTINRALVPGGVFGVVDNRADPAAPVDRRARNGYVNQSYAIRLIESHGFRLVATSEVNANPRDTRNYPAGVWTLPPDYRLGALHHRRYRKIGAADRFTLKFIKARNP</sequence>
<dbReference type="SUPFAM" id="SSF53335">
    <property type="entry name" value="S-adenosyl-L-methionine-dependent methyltransferases"/>
    <property type="match status" value="1"/>
</dbReference>
<dbReference type="AlphaFoldDB" id="T1CTA6"/>
<proteinExistence type="predicted"/>
<dbReference type="Gene3D" id="3.40.50.150">
    <property type="entry name" value="Vaccinia Virus protein VP39"/>
    <property type="match status" value="1"/>
</dbReference>